<dbReference type="Proteomes" id="UP000324897">
    <property type="component" value="Unassembled WGS sequence"/>
</dbReference>
<dbReference type="AlphaFoldDB" id="A0A5J9W736"/>
<accession>A0A5J9W736</accession>
<gene>
    <name evidence="1" type="ORF">EJB05_09625</name>
</gene>
<dbReference type="Gramene" id="TVU43180">
    <property type="protein sequence ID" value="TVU43180"/>
    <property type="gene ID" value="EJB05_09625"/>
</dbReference>
<evidence type="ECO:0000313" key="2">
    <source>
        <dbReference type="Proteomes" id="UP000324897"/>
    </source>
</evidence>
<protein>
    <submittedName>
        <fullName evidence="1">Uncharacterized protein</fullName>
    </submittedName>
</protein>
<feature type="non-terminal residue" evidence="1">
    <location>
        <position position="1"/>
    </location>
</feature>
<comment type="caution">
    <text evidence="1">The sequence shown here is derived from an EMBL/GenBank/DDBJ whole genome shotgun (WGS) entry which is preliminary data.</text>
</comment>
<organism evidence="1 2">
    <name type="scientific">Eragrostis curvula</name>
    <name type="common">weeping love grass</name>
    <dbReference type="NCBI Taxonomy" id="38414"/>
    <lineage>
        <taxon>Eukaryota</taxon>
        <taxon>Viridiplantae</taxon>
        <taxon>Streptophyta</taxon>
        <taxon>Embryophyta</taxon>
        <taxon>Tracheophyta</taxon>
        <taxon>Spermatophyta</taxon>
        <taxon>Magnoliopsida</taxon>
        <taxon>Liliopsida</taxon>
        <taxon>Poales</taxon>
        <taxon>Poaceae</taxon>
        <taxon>PACMAD clade</taxon>
        <taxon>Chloridoideae</taxon>
        <taxon>Eragrostideae</taxon>
        <taxon>Eragrostidinae</taxon>
        <taxon>Eragrostis</taxon>
    </lineage>
</organism>
<keyword evidence="2" id="KW-1185">Reference proteome</keyword>
<dbReference type="EMBL" id="RWGY01000005">
    <property type="protein sequence ID" value="TVU43180.1"/>
    <property type="molecule type" value="Genomic_DNA"/>
</dbReference>
<proteinExistence type="predicted"/>
<reference evidence="1 2" key="1">
    <citation type="journal article" date="2019" name="Sci. Rep.">
        <title>A high-quality genome of Eragrostis curvula grass provides insights into Poaceae evolution and supports new strategies to enhance forage quality.</title>
        <authorList>
            <person name="Carballo J."/>
            <person name="Santos B.A.C.M."/>
            <person name="Zappacosta D."/>
            <person name="Garbus I."/>
            <person name="Selva J.P."/>
            <person name="Gallo C.A."/>
            <person name="Diaz A."/>
            <person name="Albertini E."/>
            <person name="Caccamo M."/>
            <person name="Echenique V."/>
        </authorList>
    </citation>
    <scope>NUCLEOTIDE SEQUENCE [LARGE SCALE GENOMIC DNA]</scope>
    <source>
        <strain evidence="2">cv. Victoria</strain>
        <tissue evidence="1">Leaf</tissue>
    </source>
</reference>
<sequence length="143" mass="15181">MAGRFVLRKFSSETSRSMSFLAARSSASSRAAAPVVPRSSEAGIKTLSNVFHGAADHPGTAVPCASELKFQSFYLPHEAGIRTRSNVLHRDAVHPGTAILIRGNNASMEVSELATLVVSVARLLFPLLGMVHQPVCILISDPG</sequence>
<name>A0A5J9W736_9POAL</name>
<evidence type="ECO:0000313" key="1">
    <source>
        <dbReference type="EMBL" id="TVU43180.1"/>
    </source>
</evidence>